<reference evidence="2 3" key="1">
    <citation type="submission" date="2018-02" db="EMBL/GenBank/DDBJ databases">
        <authorList>
            <person name="Cohen D.B."/>
            <person name="Kent A.D."/>
        </authorList>
    </citation>
    <scope>NUCLEOTIDE SEQUENCE [LARGE SCALE GENOMIC DNA]</scope>
    <source>
        <strain evidence="2 3">CCAP 1448/3</strain>
    </source>
</reference>
<name>A0A2T1C8Q3_9CYAN</name>
<dbReference type="SUPFAM" id="SSF55021">
    <property type="entry name" value="ACT-like"/>
    <property type="match status" value="1"/>
</dbReference>
<dbReference type="Proteomes" id="UP000238762">
    <property type="component" value="Unassembled WGS sequence"/>
</dbReference>
<organism evidence="2 3">
    <name type="scientific">Merismopedia glauca CCAP 1448/3</name>
    <dbReference type="NCBI Taxonomy" id="1296344"/>
    <lineage>
        <taxon>Bacteria</taxon>
        <taxon>Bacillati</taxon>
        <taxon>Cyanobacteriota</taxon>
        <taxon>Cyanophyceae</taxon>
        <taxon>Synechococcales</taxon>
        <taxon>Merismopediaceae</taxon>
        <taxon>Merismopedia</taxon>
    </lineage>
</organism>
<proteinExistence type="predicted"/>
<dbReference type="RefSeq" id="WP_106287299.1">
    <property type="nucleotide sequence ID" value="NZ_CAWNTC010000180.1"/>
</dbReference>
<dbReference type="OrthoDB" id="457861at2"/>
<dbReference type="EMBL" id="PVWJ01000011">
    <property type="protein sequence ID" value="PSB04527.1"/>
    <property type="molecule type" value="Genomic_DNA"/>
</dbReference>
<evidence type="ECO:0000259" key="1">
    <source>
        <dbReference type="SMART" id="SM00930"/>
    </source>
</evidence>
<sequence length="88" mass="9932">MTTQNRLTSKRIRLRIPRDYHQEPIISRLVLESGLNINIAAAILGGNGVGDGWFDLDLQGTVSQIQQGINYLNDLNLQLWQEGELDGW</sequence>
<dbReference type="SMART" id="SM00930">
    <property type="entry name" value="NIL"/>
    <property type="match status" value="1"/>
</dbReference>
<evidence type="ECO:0000313" key="2">
    <source>
        <dbReference type="EMBL" id="PSB04527.1"/>
    </source>
</evidence>
<dbReference type="Gene3D" id="3.30.70.260">
    <property type="match status" value="1"/>
</dbReference>
<dbReference type="Pfam" id="PF09383">
    <property type="entry name" value="NIL"/>
    <property type="match status" value="1"/>
</dbReference>
<accession>A0A2T1C8Q3</accession>
<dbReference type="InterPro" id="IPR018449">
    <property type="entry name" value="NIL_domain"/>
</dbReference>
<feature type="domain" description="NIL" evidence="1">
    <location>
        <begin position="8"/>
        <end position="82"/>
    </location>
</feature>
<reference evidence="2 3" key="2">
    <citation type="submission" date="2018-03" db="EMBL/GenBank/DDBJ databases">
        <title>The ancient ancestry and fast evolution of plastids.</title>
        <authorList>
            <person name="Moore K.R."/>
            <person name="Magnabosco C."/>
            <person name="Momper L."/>
            <person name="Gold D.A."/>
            <person name="Bosak T."/>
            <person name="Fournier G.P."/>
        </authorList>
    </citation>
    <scope>NUCLEOTIDE SEQUENCE [LARGE SCALE GENOMIC DNA]</scope>
    <source>
        <strain evidence="2 3">CCAP 1448/3</strain>
    </source>
</reference>
<dbReference type="AlphaFoldDB" id="A0A2T1C8Q3"/>
<keyword evidence="3" id="KW-1185">Reference proteome</keyword>
<evidence type="ECO:0000313" key="3">
    <source>
        <dbReference type="Proteomes" id="UP000238762"/>
    </source>
</evidence>
<protein>
    <submittedName>
        <fullName evidence="2">ABC transporter</fullName>
    </submittedName>
</protein>
<gene>
    <name evidence="2" type="ORF">C7B64_03665</name>
</gene>
<comment type="caution">
    <text evidence="2">The sequence shown here is derived from an EMBL/GenBank/DDBJ whole genome shotgun (WGS) entry which is preliminary data.</text>
</comment>
<dbReference type="InterPro" id="IPR045865">
    <property type="entry name" value="ACT-like_dom_sf"/>
</dbReference>